<accession>A0A432Y7B1</accession>
<reference evidence="2" key="1">
    <citation type="journal article" date="2018" name="Front. Microbiol.">
        <title>Genome-Based Analysis Reveals the Taxonomy and Diversity of the Family Idiomarinaceae.</title>
        <authorList>
            <person name="Liu Y."/>
            <person name="Lai Q."/>
            <person name="Shao Z."/>
        </authorList>
    </citation>
    <scope>NUCLEOTIDE SEQUENCE [LARGE SCALE GENOMIC DNA]</scope>
    <source>
        <strain evidence="2">PO-M2</strain>
    </source>
</reference>
<protein>
    <submittedName>
        <fullName evidence="1">Uncharacterized protein</fullName>
    </submittedName>
</protein>
<sequence>MVGLLCGSALAQDYNVAVEVIDKDEVIASPTLIVKEGEEAAVSVSNTFDLSMTVRKQDAFYAVTTRLKTNQSDISPSLLIKPNEPASVMIGSTGLRLTITDQD</sequence>
<evidence type="ECO:0000313" key="1">
    <source>
        <dbReference type="EMBL" id="RUO56827.1"/>
    </source>
</evidence>
<comment type="caution">
    <text evidence="1">The sequence shown here is derived from an EMBL/GenBank/DDBJ whole genome shotgun (WGS) entry which is preliminary data.</text>
</comment>
<dbReference type="AlphaFoldDB" id="A0A432Y7B1"/>
<dbReference type="Proteomes" id="UP000287649">
    <property type="component" value="Unassembled WGS sequence"/>
</dbReference>
<evidence type="ECO:0000313" key="2">
    <source>
        <dbReference type="Proteomes" id="UP000287649"/>
    </source>
</evidence>
<gene>
    <name evidence="1" type="ORF">CWI70_08865</name>
</gene>
<dbReference type="EMBL" id="PIPX01000001">
    <property type="protein sequence ID" value="RUO56827.1"/>
    <property type="molecule type" value="Genomic_DNA"/>
</dbReference>
<organism evidence="1 2">
    <name type="scientific">Pseudidiomarina homiensis</name>
    <dbReference type="NCBI Taxonomy" id="364198"/>
    <lineage>
        <taxon>Bacteria</taxon>
        <taxon>Pseudomonadati</taxon>
        <taxon>Pseudomonadota</taxon>
        <taxon>Gammaproteobacteria</taxon>
        <taxon>Alteromonadales</taxon>
        <taxon>Idiomarinaceae</taxon>
        <taxon>Pseudidiomarina</taxon>
    </lineage>
</organism>
<proteinExistence type="predicted"/>
<name>A0A432Y7B1_9GAMM</name>
<keyword evidence="2" id="KW-1185">Reference proteome</keyword>